<organism evidence="9 10">
    <name type="scientific">Staphylococcus ratti</name>
    <dbReference type="NCBI Taxonomy" id="2892440"/>
    <lineage>
        <taxon>Bacteria</taxon>
        <taxon>Bacillati</taxon>
        <taxon>Bacillota</taxon>
        <taxon>Bacilli</taxon>
        <taxon>Bacillales</taxon>
        <taxon>Staphylococcaceae</taxon>
        <taxon>Staphylococcus</taxon>
    </lineage>
</organism>
<evidence type="ECO:0000256" key="6">
    <source>
        <dbReference type="RuleBase" id="RU003345"/>
    </source>
</evidence>
<evidence type="ECO:0000256" key="1">
    <source>
        <dbReference type="ARBA" id="ARBA00009986"/>
    </source>
</evidence>
<keyword evidence="7" id="KW-0175">Coiled coil</keyword>
<proteinExistence type="inferred from homology"/>
<dbReference type="InterPro" id="IPR029510">
    <property type="entry name" value="Ald_DH_CS_GLU"/>
</dbReference>
<evidence type="ECO:0000313" key="9">
    <source>
        <dbReference type="EMBL" id="UEX90774.1"/>
    </source>
</evidence>
<evidence type="ECO:0000256" key="7">
    <source>
        <dbReference type="SAM" id="Coils"/>
    </source>
</evidence>
<dbReference type="InterPro" id="IPR016163">
    <property type="entry name" value="Ald_DH_C"/>
</dbReference>
<evidence type="ECO:0000256" key="3">
    <source>
        <dbReference type="ARBA" id="ARBA00023027"/>
    </source>
</evidence>
<dbReference type="SUPFAM" id="SSF53720">
    <property type="entry name" value="ALDH-like"/>
    <property type="match status" value="1"/>
</dbReference>
<name>A0ABY3PES8_9STAP</name>
<gene>
    <name evidence="9" type="ORF">LN051_03735</name>
</gene>
<dbReference type="PANTHER" id="PTHR43570:SF16">
    <property type="entry name" value="ALDEHYDE DEHYDROGENASE TYPE III, ISOFORM Q"/>
    <property type="match status" value="1"/>
</dbReference>
<dbReference type="Pfam" id="PF00171">
    <property type="entry name" value="Aldedh"/>
    <property type="match status" value="1"/>
</dbReference>
<keyword evidence="10" id="KW-1185">Reference proteome</keyword>
<evidence type="ECO:0000256" key="4">
    <source>
        <dbReference type="PIRNR" id="PIRNR036492"/>
    </source>
</evidence>
<evidence type="ECO:0000256" key="2">
    <source>
        <dbReference type="ARBA" id="ARBA00023002"/>
    </source>
</evidence>
<protein>
    <recommendedName>
        <fullName evidence="4">Aldehyde dehydrogenase</fullName>
    </recommendedName>
</protein>
<evidence type="ECO:0000313" key="10">
    <source>
        <dbReference type="Proteomes" id="UP001197626"/>
    </source>
</evidence>
<comment type="similarity">
    <text evidence="1 4 6">Belongs to the aldehyde dehydrogenase family.</text>
</comment>
<dbReference type="Proteomes" id="UP001197626">
    <property type="component" value="Chromosome"/>
</dbReference>
<feature type="domain" description="Aldehyde dehydrogenase" evidence="8">
    <location>
        <begin position="9"/>
        <end position="430"/>
    </location>
</feature>
<dbReference type="InterPro" id="IPR016162">
    <property type="entry name" value="Ald_DH_N"/>
</dbReference>
<evidence type="ECO:0000259" key="8">
    <source>
        <dbReference type="Pfam" id="PF00171"/>
    </source>
</evidence>
<dbReference type="Gene3D" id="3.40.309.10">
    <property type="entry name" value="Aldehyde Dehydrogenase, Chain A, domain 2"/>
    <property type="match status" value="1"/>
</dbReference>
<dbReference type="PANTHER" id="PTHR43570">
    <property type="entry name" value="ALDEHYDE DEHYDROGENASE"/>
    <property type="match status" value="1"/>
</dbReference>
<accession>A0ABY3PES8</accession>
<dbReference type="Gene3D" id="3.40.605.10">
    <property type="entry name" value="Aldehyde Dehydrogenase, Chain A, domain 1"/>
    <property type="match status" value="1"/>
</dbReference>
<dbReference type="PIRSF" id="PIRSF036492">
    <property type="entry name" value="ALDH"/>
    <property type="match status" value="1"/>
</dbReference>
<dbReference type="InterPro" id="IPR012394">
    <property type="entry name" value="Aldehyde_DH_NAD(P)"/>
</dbReference>
<sequence length="463" mass="51915">MIVLDYRLLFEASQNYFDTLETRSIATRKQKLKTLKKSIKKHEKALFEALKEDLGKNYVEAFGTEIGYTINVINHYRKNLKKWTKKRAVETPFFLFPAKSFIVKEPLGTVLIIGPFNYPFQLVMEPLIGAIAAGNTAIVKPSELTPNVSNVIATIIEETFESDYVSVVQGGKACLQSLLQLPFNHIFFTGSTKVGQIVYESAAKHLTPVTLELGGKSPTIIDKTANLKVASERICFGKFMNLGQTCVAPDYVLIDAAIKEDFVRAMKTTIKEFYGDKPAESEDLGRIVSQQHFERLSRLLDVHQSNIVIGGYQDAQTKLIEPTVLDDIHPDDFIMQEEIFGPILPILTYETLDEALAWLNTLPKPLALYVFTEDENISNRVIEMLSFGSGAINDTLLQLANPKLPFGGVGASGIGRYHGKYTFDTFSHEKPYIFKTTKLETGILFPPYKGKLNAVKQFFTKSK</sequence>
<dbReference type="InterPro" id="IPR016161">
    <property type="entry name" value="Ald_DH/histidinol_DH"/>
</dbReference>
<feature type="coiled-coil region" evidence="7">
    <location>
        <begin position="25"/>
        <end position="52"/>
    </location>
</feature>
<reference evidence="9 10" key="1">
    <citation type="journal article" date="2022" name="Pathogens">
        <title>Staphylococcus ratti sp. nov. Isolated from a Lab Rat.</title>
        <authorList>
            <person name="Kovarovic V."/>
            <person name="Sedlacek I."/>
            <person name="Petras P."/>
            <person name="Kralova S."/>
            <person name="Maslanova I."/>
            <person name="Svec P."/>
            <person name="Neumann-Schaal M."/>
            <person name="Botka T."/>
            <person name="Gelbicova T."/>
            <person name="Stankova E."/>
            <person name="Doskar J."/>
            <person name="Pantucek R."/>
        </authorList>
    </citation>
    <scope>NUCLEOTIDE SEQUENCE [LARGE SCALE GENOMIC DNA]</scope>
    <source>
        <strain evidence="9 10">CCM 9025</strain>
    </source>
</reference>
<dbReference type="PROSITE" id="PS00687">
    <property type="entry name" value="ALDEHYDE_DEHYDR_GLU"/>
    <property type="match status" value="1"/>
</dbReference>
<feature type="active site" evidence="5">
    <location>
        <position position="212"/>
    </location>
</feature>
<dbReference type="CDD" id="cd07136">
    <property type="entry name" value="ALDH_YwdH-P39616"/>
    <property type="match status" value="1"/>
</dbReference>
<evidence type="ECO:0000256" key="5">
    <source>
        <dbReference type="PROSITE-ProRule" id="PRU10007"/>
    </source>
</evidence>
<dbReference type="EMBL" id="CP086654">
    <property type="protein sequence ID" value="UEX90774.1"/>
    <property type="molecule type" value="Genomic_DNA"/>
</dbReference>
<dbReference type="InterPro" id="IPR015590">
    <property type="entry name" value="Aldehyde_DH_dom"/>
</dbReference>
<keyword evidence="2 4" id="KW-0560">Oxidoreductase</keyword>
<keyword evidence="3" id="KW-0520">NAD</keyword>